<evidence type="ECO:0000313" key="3">
    <source>
        <dbReference type="EMBL" id="SDL24233.1"/>
    </source>
</evidence>
<gene>
    <name evidence="3" type="ORF">SAMN05216400_0176</name>
</gene>
<keyword evidence="1" id="KW-0472">Membrane</keyword>
<organism evidence="3 4">
    <name type="scientific">Streptococcus equinus</name>
    <name type="common">Streptococcus bovis</name>
    <dbReference type="NCBI Taxonomy" id="1335"/>
    <lineage>
        <taxon>Bacteria</taxon>
        <taxon>Bacillati</taxon>
        <taxon>Bacillota</taxon>
        <taxon>Bacilli</taxon>
        <taxon>Lactobacillales</taxon>
        <taxon>Streptococcaceae</taxon>
        <taxon>Streptococcus</taxon>
    </lineage>
</organism>
<evidence type="ECO:0000256" key="1">
    <source>
        <dbReference type="SAM" id="Phobius"/>
    </source>
</evidence>
<dbReference type="EMBL" id="FNGX01000001">
    <property type="protein sequence ID" value="SDL24233.1"/>
    <property type="molecule type" value="Genomic_DNA"/>
</dbReference>
<reference evidence="3 4" key="1">
    <citation type="submission" date="2016-10" db="EMBL/GenBank/DDBJ databases">
        <authorList>
            <person name="de Groot N.N."/>
        </authorList>
    </citation>
    <scope>NUCLEOTIDE SEQUENCE [LARGE SCALE GENOMIC DNA]</scope>
    <source>
        <strain evidence="3 4">Sb09</strain>
    </source>
</reference>
<evidence type="ECO:0000259" key="2">
    <source>
        <dbReference type="Pfam" id="PF22570"/>
    </source>
</evidence>
<feature type="transmembrane region" description="Helical" evidence="1">
    <location>
        <begin position="88"/>
        <end position="106"/>
    </location>
</feature>
<sequence>MKKYRINSVILGLLLIAFAVMLLLNKMGVFTEFPVMKYTMKLILTVILFYIMIVSGFLKKNFLGVTLPLGIIACLFSDLLGISMVSPFIVILVSVLIGIGLSLVFGKQSNVKHDFSGKSTYIGASGTKEYSDVDGTFSIENSLADRTAYMSVNDLRYGEIENGLGSLTVYLNGTTLDSEGATIDIDNGLGRLQLYVPKEFRVVQNIDNGLGSVNTHGAPSTDTNSPLLKLDIDNGLGSVDIYFE</sequence>
<feature type="domain" description="LiaF transmembrane" evidence="2">
    <location>
        <begin position="10"/>
        <end position="109"/>
    </location>
</feature>
<dbReference type="InterPro" id="IPR054331">
    <property type="entry name" value="LiaF_TM"/>
</dbReference>
<dbReference type="RefSeq" id="WP_234787318.1">
    <property type="nucleotide sequence ID" value="NZ_FNGX01000001.1"/>
</dbReference>
<keyword evidence="1" id="KW-1133">Transmembrane helix</keyword>
<keyword evidence="1" id="KW-0812">Transmembrane</keyword>
<proteinExistence type="predicted"/>
<name>A0A1G9IH58_STREI</name>
<feature type="transmembrane region" description="Helical" evidence="1">
    <location>
        <begin position="65"/>
        <end position="82"/>
    </location>
</feature>
<dbReference type="Pfam" id="PF22570">
    <property type="entry name" value="LiaF-TM"/>
    <property type="match status" value="1"/>
</dbReference>
<protein>
    <submittedName>
        <fullName evidence="3">Predicted membrane protein</fullName>
    </submittedName>
</protein>
<accession>A0A1G9IH58</accession>
<dbReference type="AlphaFoldDB" id="A0A1G9IH58"/>
<feature type="transmembrane region" description="Helical" evidence="1">
    <location>
        <begin position="38"/>
        <end position="58"/>
    </location>
</feature>
<evidence type="ECO:0000313" key="4">
    <source>
        <dbReference type="Proteomes" id="UP000183162"/>
    </source>
</evidence>
<dbReference type="Proteomes" id="UP000183162">
    <property type="component" value="Unassembled WGS sequence"/>
</dbReference>